<sequence>MKVEYKQIVKRGLLLALVIIIIQNILLMLADVPTEPNLGYNIYFSIQNSSREIFYTIFLIILIPSLLLIYYYDDYHNKHDNLCLLRIGYKKYYLRAILQILILTFLLRIIVEIVFVLEIHFLKSNINFTSSVSTHAIFGDKALVNLLAYIITSSIGTGVFSCFWFSIIYFIKNKYIFRGIMVLWLFVSMIGFSIIYPLATSLLLNVFIRKKLKNG</sequence>
<keyword evidence="1" id="KW-0812">Transmembrane</keyword>
<dbReference type="RefSeq" id="WP_117454077.1">
    <property type="nucleotide sequence ID" value="NZ_CP060636.1"/>
</dbReference>
<feature type="transmembrane region" description="Helical" evidence="1">
    <location>
        <begin position="12"/>
        <end position="33"/>
    </location>
</feature>
<gene>
    <name evidence="2" type="ORF">H9Q80_14795</name>
</gene>
<evidence type="ECO:0000313" key="3">
    <source>
        <dbReference type="Proteomes" id="UP000515856"/>
    </source>
</evidence>
<proteinExistence type="predicted"/>
<keyword evidence="1" id="KW-1133">Transmembrane helix</keyword>
<feature type="transmembrane region" description="Helical" evidence="1">
    <location>
        <begin position="53"/>
        <end position="72"/>
    </location>
</feature>
<evidence type="ECO:0000313" key="2">
    <source>
        <dbReference type="EMBL" id="QNM11503.1"/>
    </source>
</evidence>
<keyword evidence="1" id="KW-0472">Membrane</keyword>
<keyword evidence="3" id="KW-1185">Reference proteome</keyword>
<dbReference type="Proteomes" id="UP000515856">
    <property type="component" value="Chromosome"/>
</dbReference>
<dbReference type="EMBL" id="CP060636">
    <property type="protein sequence ID" value="QNM11503.1"/>
    <property type="molecule type" value="Genomic_DNA"/>
</dbReference>
<evidence type="ECO:0000256" key="1">
    <source>
        <dbReference type="SAM" id="Phobius"/>
    </source>
</evidence>
<reference evidence="2 3" key="1">
    <citation type="submission" date="2020-08" db="EMBL/GenBank/DDBJ databases">
        <authorList>
            <person name="Liu C."/>
            <person name="Sun Q."/>
        </authorList>
    </citation>
    <scope>NUCLEOTIDE SEQUENCE [LARGE SCALE GENOMIC DNA]</scope>
    <source>
        <strain evidence="2 3">NSJ-61</strain>
    </source>
</reference>
<protein>
    <submittedName>
        <fullName evidence="2">Uncharacterized protein</fullName>
    </submittedName>
</protein>
<feature type="transmembrane region" description="Helical" evidence="1">
    <location>
        <begin position="92"/>
        <end position="117"/>
    </location>
</feature>
<accession>A0A7G9GL21</accession>
<name>A0A7G9GL21_9FIRM</name>
<feature type="transmembrane region" description="Helical" evidence="1">
    <location>
        <begin position="183"/>
        <end position="208"/>
    </location>
</feature>
<organism evidence="2 3">
    <name type="scientific">[Eubacterium] hominis</name>
    <dbReference type="NCBI Taxonomy" id="2764325"/>
    <lineage>
        <taxon>Bacteria</taxon>
        <taxon>Bacillati</taxon>
        <taxon>Bacillota</taxon>
        <taxon>Erysipelotrichia</taxon>
        <taxon>Erysipelotrichales</taxon>
        <taxon>Erysipelotrichaceae</taxon>
        <taxon>Amedibacillus</taxon>
    </lineage>
</organism>
<dbReference type="AlphaFoldDB" id="A0A7G9GL21"/>
<feature type="transmembrane region" description="Helical" evidence="1">
    <location>
        <begin position="146"/>
        <end position="171"/>
    </location>
</feature>
<dbReference type="KEGG" id="ehn:H9Q80_14795"/>